<dbReference type="AlphaFoldDB" id="A0A160TA81"/>
<dbReference type="Proteomes" id="UP000215027">
    <property type="component" value="Chromosome II"/>
</dbReference>
<evidence type="ECO:0000256" key="1">
    <source>
        <dbReference type="SAM" id="Phobius"/>
    </source>
</evidence>
<sequence length="147" mass="15901">MNIRQPINLRLLLGDLLVLLLFVFIGQRDHDMPIVAALPSLLTTTLALAVPWVVAAGALGALRRPSGHWRPWLGRVLAAWLIAAPLGLILRALLRGQASIILVFMIVLLSLGGATMVAWRAGVWWWWGRGERVQGSRGAGEQGSGSS</sequence>
<feature type="transmembrane region" description="Helical" evidence="1">
    <location>
        <begin position="37"/>
        <end position="60"/>
    </location>
</feature>
<feature type="transmembrane region" description="Helical" evidence="1">
    <location>
        <begin position="72"/>
        <end position="94"/>
    </location>
</feature>
<organism evidence="2 3">
    <name type="scientific">Candidatus Promineifilum breve</name>
    <dbReference type="NCBI Taxonomy" id="1806508"/>
    <lineage>
        <taxon>Bacteria</taxon>
        <taxon>Bacillati</taxon>
        <taxon>Chloroflexota</taxon>
        <taxon>Ardenticatenia</taxon>
        <taxon>Candidatus Promineifilales</taxon>
        <taxon>Candidatus Promineifilaceae</taxon>
        <taxon>Candidatus Promineifilum</taxon>
    </lineage>
</organism>
<dbReference type="EMBL" id="LN890656">
    <property type="protein sequence ID" value="CUS06245.1"/>
    <property type="molecule type" value="Genomic_DNA"/>
</dbReference>
<proteinExistence type="predicted"/>
<protein>
    <recommendedName>
        <fullName evidence="4">DUF3054 domain-containing protein</fullName>
    </recommendedName>
</protein>
<dbReference type="Pfam" id="PF11255">
    <property type="entry name" value="DUF3054"/>
    <property type="match status" value="1"/>
</dbReference>
<gene>
    <name evidence="2" type="ORF">CFX0092_B0711</name>
</gene>
<name>A0A160TA81_9CHLR</name>
<keyword evidence="3" id="KW-1185">Reference proteome</keyword>
<evidence type="ECO:0000313" key="3">
    <source>
        <dbReference type="Proteomes" id="UP000215027"/>
    </source>
</evidence>
<keyword evidence="1" id="KW-1133">Transmembrane helix</keyword>
<dbReference type="RefSeq" id="WP_095045546.1">
    <property type="nucleotide sequence ID" value="NZ_LN890656.1"/>
</dbReference>
<dbReference type="InterPro" id="IPR021414">
    <property type="entry name" value="DUF3054"/>
</dbReference>
<dbReference type="KEGG" id="pbf:CFX0092_B0711"/>
<evidence type="ECO:0008006" key="4">
    <source>
        <dbReference type="Google" id="ProtNLM"/>
    </source>
</evidence>
<evidence type="ECO:0000313" key="2">
    <source>
        <dbReference type="EMBL" id="CUS06245.1"/>
    </source>
</evidence>
<accession>A0A160TA81</accession>
<feature type="transmembrane region" description="Helical" evidence="1">
    <location>
        <begin position="100"/>
        <end position="127"/>
    </location>
</feature>
<feature type="transmembrane region" description="Helical" evidence="1">
    <location>
        <begin position="7"/>
        <end position="25"/>
    </location>
</feature>
<reference evidence="2" key="1">
    <citation type="submission" date="2016-01" db="EMBL/GenBank/DDBJ databases">
        <authorList>
            <person name="Mcilroy J.S."/>
            <person name="Karst M S."/>
            <person name="Albertsen M."/>
        </authorList>
    </citation>
    <scope>NUCLEOTIDE SEQUENCE</scope>
    <source>
        <strain evidence="2">Cfx-K</strain>
    </source>
</reference>
<keyword evidence="1" id="KW-0812">Transmembrane</keyword>
<keyword evidence="1" id="KW-0472">Membrane</keyword>